<organism evidence="2 3">
    <name type="scientific">Bugula neritina</name>
    <name type="common">Brown bryozoan</name>
    <name type="synonym">Sertularia neritina</name>
    <dbReference type="NCBI Taxonomy" id="10212"/>
    <lineage>
        <taxon>Eukaryota</taxon>
        <taxon>Metazoa</taxon>
        <taxon>Spiralia</taxon>
        <taxon>Lophotrochozoa</taxon>
        <taxon>Bryozoa</taxon>
        <taxon>Gymnolaemata</taxon>
        <taxon>Cheilostomatida</taxon>
        <taxon>Flustrina</taxon>
        <taxon>Buguloidea</taxon>
        <taxon>Bugulidae</taxon>
        <taxon>Bugula</taxon>
    </lineage>
</organism>
<keyword evidence="1" id="KW-0472">Membrane</keyword>
<evidence type="ECO:0000313" key="2">
    <source>
        <dbReference type="EMBL" id="KAF6039546.1"/>
    </source>
</evidence>
<keyword evidence="1" id="KW-1133">Transmembrane helix</keyword>
<protein>
    <recommendedName>
        <fullName evidence="4">G-protein coupled receptors family 1 profile domain-containing protein</fullName>
    </recommendedName>
</protein>
<sequence length="217" mass="24240">MGNQSVAYKDILPCHNDTDQCYHPFVQILDGVNCLSIILNILHLVILNQMKEIKTIKYFFILVNFGISDIIFSISSILYYNCEVREAILQLHAPAAYWISKLTFAGIGGGAVLRFLAFLFSSIEKYIGVCQPYNISSILYYNCEVREAILQLHAPAAYWISKLTFAGIGGGAVLRFLAFLFSSIEKYIGCVNHTSIAHTFLLTISSAQQYLLTSLAC</sequence>
<evidence type="ECO:0008006" key="4">
    <source>
        <dbReference type="Google" id="ProtNLM"/>
    </source>
</evidence>
<feature type="transmembrane region" description="Helical" evidence="1">
    <location>
        <begin position="25"/>
        <end position="46"/>
    </location>
</feature>
<reference evidence="2" key="1">
    <citation type="submission" date="2020-06" db="EMBL/GenBank/DDBJ databases">
        <title>Draft genome of Bugula neritina, a colonial animal packing powerful symbionts and potential medicines.</title>
        <authorList>
            <person name="Rayko M."/>
        </authorList>
    </citation>
    <scope>NUCLEOTIDE SEQUENCE [LARGE SCALE GENOMIC DNA]</scope>
    <source>
        <strain evidence="2">Kwan_BN1</strain>
    </source>
</reference>
<proteinExistence type="predicted"/>
<evidence type="ECO:0000256" key="1">
    <source>
        <dbReference type="SAM" id="Phobius"/>
    </source>
</evidence>
<feature type="transmembrane region" description="Helical" evidence="1">
    <location>
        <begin position="58"/>
        <end position="80"/>
    </location>
</feature>
<dbReference type="AlphaFoldDB" id="A0A7J7KN06"/>
<keyword evidence="3" id="KW-1185">Reference proteome</keyword>
<gene>
    <name evidence="2" type="ORF">EB796_002146</name>
</gene>
<dbReference type="Proteomes" id="UP000593567">
    <property type="component" value="Unassembled WGS sequence"/>
</dbReference>
<comment type="caution">
    <text evidence="2">The sequence shown here is derived from an EMBL/GenBank/DDBJ whole genome shotgun (WGS) entry which is preliminary data.</text>
</comment>
<dbReference type="EMBL" id="VXIV02000241">
    <property type="protein sequence ID" value="KAF6039546.1"/>
    <property type="molecule type" value="Genomic_DNA"/>
</dbReference>
<evidence type="ECO:0000313" key="3">
    <source>
        <dbReference type="Proteomes" id="UP000593567"/>
    </source>
</evidence>
<name>A0A7J7KN06_BUGNE</name>
<feature type="transmembrane region" description="Helical" evidence="1">
    <location>
        <begin position="95"/>
        <end position="117"/>
    </location>
</feature>
<keyword evidence="1" id="KW-0812">Transmembrane</keyword>
<accession>A0A7J7KN06</accession>